<keyword evidence="1" id="KW-0489">Methyltransferase</keyword>
<dbReference type="EMBL" id="JAYDYQ010002152">
    <property type="protein sequence ID" value="KAK4486971.1"/>
    <property type="molecule type" value="Genomic_DNA"/>
</dbReference>
<keyword evidence="6" id="KW-1185">Reference proteome</keyword>
<dbReference type="Gene3D" id="3.40.50.150">
    <property type="entry name" value="Vaccinia Virus protein VP39"/>
    <property type="match status" value="1"/>
</dbReference>
<accession>A0ABR0DDQ0</accession>
<evidence type="ECO:0000256" key="2">
    <source>
        <dbReference type="ARBA" id="ARBA00022679"/>
    </source>
</evidence>
<evidence type="ECO:0000256" key="1">
    <source>
        <dbReference type="ARBA" id="ARBA00022603"/>
    </source>
</evidence>
<name>A0ABR0DDQ0_9LAMI</name>
<comment type="caution">
    <text evidence="5">The sequence shown here is derived from an EMBL/GenBank/DDBJ whole genome shotgun (WGS) entry which is preliminary data.</text>
</comment>
<protein>
    <recommendedName>
        <fullName evidence="4">O-methyltransferase C-terminal domain-containing protein</fullName>
    </recommendedName>
</protein>
<evidence type="ECO:0000256" key="3">
    <source>
        <dbReference type="ARBA" id="ARBA00022691"/>
    </source>
</evidence>
<dbReference type="InterPro" id="IPR001077">
    <property type="entry name" value="COMT_C"/>
</dbReference>
<keyword evidence="3" id="KW-0949">S-adenosyl-L-methionine</keyword>
<proteinExistence type="predicted"/>
<dbReference type="SUPFAM" id="SSF53335">
    <property type="entry name" value="S-adenosyl-L-methionine-dependent methyltransferases"/>
    <property type="match status" value="1"/>
</dbReference>
<evidence type="ECO:0000313" key="5">
    <source>
        <dbReference type="EMBL" id="KAK4486971.1"/>
    </source>
</evidence>
<dbReference type="Pfam" id="PF00891">
    <property type="entry name" value="Methyltransf_2"/>
    <property type="match status" value="1"/>
</dbReference>
<dbReference type="PROSITE" id="PS51683">
    <property type="entry name" value="SAM_OMT_II"/>
    <property type="match status" value="1"/>
</dbReference>
<dbReference type="Proteomes" id="UP001291926">
    <property type="component" value="Unassembled WGS sequence"/>
</dbReference>
<organism evidence="5 6">
    <name type="scientific">Penstemon davidsonii</name>
    <dbReference type="NCBI Taxonomy" id="160366"/>
    <lineage>
        <taxon>Eukaryota</taxon>
        <taxon>Viridiplantae</taxon>
        <taxon>Streptophyta</taxon>
        <taxon>Embryophyta</taxon>
        <taxon>Tracheophyta</taxon>
        <taxon>Spermatophyta</taxon>
        <taxon>Magnoliopsida</taxon>
        <taxon>eudicotyledons</taxon>
        <taxon>Gunneridae</taxon>
        <taxon>Pentapetalae</taxon>
        <taxon>asterids</taxon>
        <taxon>lamiids</taxon>
        <taxon>Lamiales</taxon>
        <taxon>Plantaginaceae</taxon>
        <taxon>Cheloneae</taxon>
        <taxon>Penstemon</taxon>
    </lineage>
</organism>
<sequence length="112" mass="13621">MATTFRRHTSATRWETALRHRRPRWNRYIERRRVVVVLRVTKEFPRLLLLDVGKEDHEAIETQLFFDMEMMIMFTGKERTEKEWAKLFFDAGFINYKITPMLGLRSLIEVFP</sequence>
<evidence type="ECO:0000259" key="4">
    <source>
        <dbReference type="Pfam" id="PF00891"/>
    </source>
</evidence>
<gene>
    <name evidence="5" type="ORF">RD792_006286</name>
</gene>
<dbReference type="InterPro" id="IPR016461">
    <property type="entry name" value="COMT-like"/>
</dbReference>
<reference evidence="5 6" key="1">
    <citation type="journal article" date="2023" name="bioRxiv">
        <title>Genome report: Whole genome sequence and annotation of Penstemon davidsonii.</title>
        <authorList>
            <person name="Ostevik K.L."/>
            <person name="Alabady M."/>
            <person name="Zhang M."/>
            <person name="Rausher M.D."/>
        </authorList>
    </citation>
    <scope>NUCLEOTIDE SEQUENCE [LARGE SCALE GENOMIC DNA]</scope>
    <source>
        <strain evidence="5">DNT005</strain>
        <tissue evidence="5">Whole leaf</tissue>
    </source>
</reference>
<dbReference type="InterPro" id="IPR029063">
    <property type="entry name" value="SAM-dependent_MTases_sf"/>
</dbReference>
<feature type="domain" description="O-methyltransferase C-terminal" evidence="4">
    <location>
        <begin position="52"/>
        <end position="93"/>
    </location>
</feature>
<keyword evidence="2" id="KW-0808">Transferase</keyword>
<evidence type="ECO:0000313" key="6">
    <source>
        <dbReference type="Proteomes" id="UP001291926"/>
    </source>
</evidence>